<name>A0ABY9YNF6_9GAMM</name>
<organism evidence="2 3">
    <name type="scientific">Stenotrophomonas oahuensis</name>
    <dbReference type="NCBI Taxonomy" id="3003271"/>
    <lineage>
        <taxon>Bacteria</taxon>
        <taxon>Pseudomonadati</taxon>
        <taxon>Pseudomonadota</taxon>
        <taxon>Gammaproteobacteria</taxon>
        <taxon>Lysobacterales</taxon>
        <taxon>Lysobacteraceae</taxon>
        <taxon>Stenotrophomonas</taxon>
    </lineage>
</organism>
<keyword evidence="3" id="KW-1185">Reference proteome</keyword>
<evidence type="ECO:0000313" key="2">
    <source>
        <dbReference type="EMBL" id="WNH52427.1"/>
    </source>
</evidence>
<dbReference type="Proteomes" id="UP001302072">
    <property type="component" value="Chromosome"/>
</dbReference>
<dbReference type="EMBL" id="CP115541">
    <property type="protein sequence ID" value="WNH52427.1"/>
    <property type="molecule type" value="Genomic_DNA"/>
</dbReference>
<sequence>MARETVTASRQRTQQNAAPVSQPQLSVSAQIIAPRDNSQQSWNALKSILTTGASAVGAAKREEEANAGAWQAQGQADEIAGQVNPEYAAHAAYQQGVTHAASITQGNAALADVFTSADEDIDHTAPIGEQLAQFDALVQKQMAPLLTDPTARKALSPLIQDAYQRFAGARVHGLQGDHQTNAQSAMGAQIAALADGADANGTLTPSSIIQTASGVLGRTAAWEGYIDQVAQLAESQHDDRLLELIPKTYIDANGREVASPINGVKAQARIAVARQRNQKYADTIAKPQKEWENTVQLAPFEDRIDNGLPIAITEMEPLVKSGVLSREAAWSYVNRSQTAMKERHDKAQKWNDQKSLLSTFGVDTFRDIVGVENGPKTSSEAAQWNSRVQNEILAATVGGGKELSGPEILDNPKALQQTLVLSKRMRSANDTLKGAMNNIDLSNGQTVVRRLDAYRAIKASGLTSQYFTDDQQAAVFESALNQRDLGAKDEDIARNIARYGDPTFQATQQQQKAQIARKIDSLKLDTIGGGFLFGDGDTAIADLDNGSKNYASAKLKELAGYYTGMGESPDAALRLATERFKATNQAIEINGKSVVVPTTAGSPDQLKAVLEWAQPMLVKKATDDGLQGAKGMRLQFTPPTNGNDVQVRMVDAHGIGQGPAIDLSALTNEWRKTQPAVDFQKAQEEARKGRAYRNTLDRVYSPDNPMARQMLQ</sequence>
<feature type="region of interest" description="Disordered" evidence="1">
    <location>
        <begin position="1"/>
        <end position="24"/>
    </location>
</feature>
<proteinExistence type="predicted"/>
<protein>
    <submittedName>
        <fullName evidence="2">Uncharacterized protein</fullName>
    </submittedName>
</protein>
<dbReference type="RefSeq" id="WP_311191626.1">
    <property type="nucleotide sequence ID" value="NZ_CP115541.1"/>
</dbReference>
<reference evidence="2 3" key="1">
    <citation type="submission" date="2022-12" db="EMBL/GenBank/DDBJ databases">
        <title>Two new species, Stenotrophomonas aracearum and Stenotrophomonas oahuensis, isolated from Anthurium (Araceae family) in Hawaii.</title>
        <authorList>
            <person name="Chunag S.C."/>
            <person name="Dobhal S."/>
            <person name="Alvarez A."/>
            <person name="Arif M."/>
        </authorList>
    </citation>
    <scope>NUCLEOTIDE SEQUENCE [LARGE SCALE GENOMIC DNA]</scope>
    <source>
        <strain evidence="2 3">A5586</strain>
    </source>
</reference>
<accession>A0ABY9YNF6</accession>
<gene>
    <name evidence="2" type="ORF">PDM29_19225</name>
</gene>
<evidence type="ECO:0000313" key="3">
    <source>
        <dbReference type="Proteomes" id="UP001302072"/>
    </source>
</evidence>
<evidence type="ECO:0000256" key="1">
    <source>
        <dbReference type="SAM" id="MobiDB-lite"/>
    </source>
</evidence>